<evidence type="ECO:0000256" key="2">
    <source>
        <dbReference type="ARBA" id="ARBA00022475"/>
    </source>
</evidence>
<evidence type="ECO:0000256" key="5">
    <source>
        <dbReference type="ARBA" id="ARBA00023136"/>
    </source>
</evidence>
<keyword evidence="5 6" id="KW-0472">Membrane</keyword>
<name>A0A4R9BGS9_9MICO</name>
<evidence type="ECO:0000313" key="8">
    <source>
        <dbReference type="Proteomes" id="UP000298468"/>
    </source>
</evidence>
<dbReference type="OrthoDB" id="5112563at2"/>
<dbReference type="Proteomes" id="UP000298468">
    <property type="component" value="Unassembled WGS sequence"/>
</dbReference>
<keyword evidence="8" id="KW-1185">Reference proteome</keyword>
<dbReference type="Pfam" id="PF13440">
    <property type="entry name" value="Polysacc_synt_3"/>
    <property type="match status" value="1"/>
</dbReference>
<feature type="transmembrane region" description="Helical" evidence="6">
    <location>
        <begin position="292"/>
        <end position="318"/>
    </location>
</feature>
<dbReference type="AlphaFoldDB" id="A0A4R9BGS9"/>
<dbReference type="InterPro" id="IPR050833">
    <property type="entry name" value="Poly_Biosynth_Transport"/>
</dbReference>
<dbReference type="Pfam" id="PF01943">
    <property type="entry name" value="Polysacc_synt"/>
    <property type="match status" value="1"/>
</dbReference>
<dbReference type="EMBL" id="SOHM01000047">
    <property type="protein sequence ID" value="TFD83905.1"/>
    <property type="molecule type" value="Genomic_DNA"/>
</dbReference>
<reference evidence="7 8" key="1">
    <citation type="submission" date="2019-03" db="EMBL/GenBank/DDBJ databases">
        <title>Genomics of glacier-inhabiting Cryobacterium strains.</title>
        <authorList>
            <person name="Liu Q."/>
            <person name="Xin Y.-H."/>
        </authorList>
    </citation>
    <scope>NUCLEOTIDE SEQUENCE [LARGE SCALE GENOMIC DNA]</scope>
    <source>
        <strain evidence="7 8">Sr59</strain>
    </source>
</reference>
<dbReference type="PANTHER" id="PTHR30250">
    <property type="entry name" value="PST FAMILY PREDICTED COLANIC ACID TRANSPORTER"/>
    <property type="match status" value="1"/>
</dbReference>
<sequence>MSEQHKAQNRPPTTLNGITMISQFVWVAAGRIAAALIQALTFVLLARALAPEDFGMFSAVLGVATLAQTVFDLGISTYVVRERSRHRDSGFIAPALKVNNGLSLVLAAITASCLIVLALAGDSRFWEILPLAIWVASERNADVWLGVILADGDARVNTGNLVMRRASALALFVGMWTAGMPPILAFSVASAVSAVGSSIFAHSFVVRRLAPSVRISVRELLIQTWPYWMNSVATQARNLDVTVVTFFAGAHQAGFYAAASRITGPLRILPTSLATVLLPQASRRNHSNLFGLVKLVVACLAGLALLYVAIAFAVPYFVPFALGEAYKGAVPAIQIATSGLVFAAAASLLGALLQGVGLKHFVAKTSLVMTIVCLVGCALGASFSGAYGAAWALALAFVVQAVLLLSRVTIFIARKEPNQ</sequence>
<protein>
    <recommendedName>
        <fullName evidence="9">Lipopolysaccharide biosynthesis protein</fullName>
    </recommendedName>
</protein>
<evidence type="ECO:0000256" key="3">
    <source>
        <dbReference type="ARBA" id="ARBA00022692"/>
    </source>
</evidence>
<evidence type="ECO:0000256" key="4">
    <source>
        <dbReference type="ARBA" id="ARBA00022989"/>
    </source>
</evidence>
<dbReference type="RefSeq" id="WP_134642663.1">
    <property type="nucleotide sequence ID" value="NZ_SOHM01000047.1"/>
</dbReference>
<keyword evidence="2" id="KW-1003">Cell membrane</keyword>
<feature type="transmembrane region" description="Helical" evidence="6">
    <location>
        <begin position="389"/>
        <end position="413"/>
    </location>
</feature>
<keyword evidence="4 6" id="KW-1133">Transmembrane helix</keyword>
<feature type="transmembrane region" description="Helical" evidence="6">
    <location>
        <begin position="330"/>
        <end position="353"/>
    </location>
</feature>
<keyword evidence="3 6" id="KW-0812">Transmembrane</keyword>
<feature type="transmembrane region" description="Helical" evidence="6">
    <location>
        <begin position="24"/>
        <end position="50"/>
    </location>
</feature>
<organism evidence="7 8">
    <name type="scientific">Cryobacterium lactosi</name>
    <dbReference type="NCBI Taxonomy" id="1259202"/>
    <lineage>
        <taxon>Bacteria</taxon>
        <taxon>Bacillati</taxon>
        <taxon>Actinomycetota</taxon>
        <taxon>Actinomycetes</taxon>
        <taxon>Micrococcales</taxon>
        <taxon>Microbacteriaceae</taxon>
        <taxon>Cryobacterium</taxon>
    </lineage>
</organism>
<evidence type="ECO:0008006" key="9">
    <source>
        <dbReference type="Google" id="ProtNLM"/>
    </source>
</evidence>
<accession>A0A4R9BGS9</accession>
<comment type="subcellular location">
    <subcellularLocation>
        <location evidence="1">Cell membrane</location>
        <topology evidence="1">Multi-pass membrane protein</topology>
    </subcellularLocation>
</comment>
<evidence type="ECO:0000313" key="7">
    <source>
        <dbReference type="EMBL" id="TFD83905.1"/>
    </source>
</evidence>
<gene>
    <name evidence="7" type="ORF">E3T61_20360</name>
</gene>
<feature type="transmembrane region" description="Helical" evidence="6">
    <location>
        <begin position="101"/>
        <end position="121"/>
    </location>
</feature>
<feature type="transmembrane region" description="Helical" evidence="6">
    <location>
        <begin position="365"/>
        <end position="383"/>
    </location>
</feature>
<comment type="caution">
    <text evidence="7">The sequence shown here is derived from an EMBL/GenBank/DDBJ whole genome shotgun (WGS) entry which is preliminary data.</text>
</comment>
<dbReference type="InterPro" id="IPR002797">
    <property type="entry name" value="Polysacc_synth"/>
</dbReference>
<feature type="transmembrane region" description="Helical" evidence="6">
    <location>
        <begin position="56"/>
        <end position="80"/>
    </location>
</feature>
<dbReference type="PANTHER" id="PTHR30250:SF11">
    <property type="entry name" value="O-ANTIGEN TRANSPORTER-RELATED"/>
    <property type="match status" value="1"/>
</dbReference>
<evidence type="ECO:0000256" key="6">
    <source>
        <dbReference type="SAM" id="Phobius"/>
    </source>
</evidence>
<evidence type="ECO:0000256" key="1">
    <source>
        <dbReference type="ARBA" id="ARBA00004651"/>
    </source>
</evidence>
<proteinExistence type="predicted"/>
<dbReference type="GO" id="GO:0005886">
    <property type="term" value="C:plasma membrane"/>
    <property type="evidence" value="ECO:0007669"/>
    <property type="project" value="UniProtKB-SubCell"/>
</dbReference>
<feature type="transmembrane region" description="Helical" evidence="6">
    <location>
        <begin position="183"/>
        <end position="206"/>
    </location>
</feature>